<gene>
    <name evidence="1" type="ORF">OM075_22985</name>
</gene>
<proteinExistence type="predicted"/>
<dbReference type="Proteomes" id="UP001209229">
    <property type="component" value="Unassembled WGS sequence"/>
</dbReference>
<reference evidence="1" key="1">
    <citation type="submission" date="2022-10" db="EMBL/GenBank/DDBJ databases">
        <authorList>
            <person name="Yu W.X."/>
        </authorList>
    </citation>
    <scope>NUCLEOTIDE SEQUENCE</scope>
    <source>
        <strain evidence="1">AAT</strain>
    </source>
</reference>
<comment type="caution">
    <text evidence="1">The sequence shown here is derived from an EMBL/GenBank/DDBJ whole genome shotgun (WGS) entry which is preliminary data.</text>
</comment>
<sequence length="422" mass="49298">MAERAVYIKSDGFKPKTFIDIPEEAHFDILHDNGFLKATIEDEERESDWQKIFFDVNKTIGQCDFGYTTCNLTDTAVSEEILKTMQNIGNTVIFAYLNIDKKDWLHRITEYMVYMERSIASIAGTVIYWKTLIGFFEHDGVVSPKSKQLLQFILRKNDIISCHNYFDEVLSFSDIFPFKPLGIEKIHIHDIASVLELYPQGKLNRYISAHFTKIPKELSREKIKELLHTHLETALCEFSTEELWRKGDSDSIMEFLTECAIQENKNEEQELLHPYKHEYTSIIKQWLGSQKKLIKNLNDIQQMNLNLSKTSSEPTKEPEIPKYDAKYYALYIRIQEQAGREIPFVKNEYDRFPKAKIEAFAKNRFPGISTLQFYNHYRDLEDMGNKIKIARSYPNLKEIVADIAKNDADVLFHLKGFPDSPN</sequence>
<dbReference type="RefSeq" id="WP_301192901.1">
    <property type="nucleotide sequence ID" value="NZ_JAPDPJ010000101.1"/>
</dbReference>
<protein>
    <submittedName>
        <fullName evidence="1">Uncharacterized protein</fullName>
    </submittedName>
</protein>
<keyword evidence="2" id="KW-1185">Reference proteome</keyword>
<accession>A0AAE3SHF4</accession>
<organism evidence="1 2">
    <name type="scientific">Plebeiibacterium sediminum</name>
    <dbReference type="NCBI Taxonomy" id="2992112"/>
    <lineage>
        <taxon>Bacteria</taxon>
        <taxon>Pseudomonadati</taxon>
        <taxon>Bacteroidota</taxon>
        <taxon>Bacteroidia</taxon>
        <taxon>Marinilabiliales</taxon>
        <taxon>Marinilabiliaceae</taxon>
        <taxon>Plebeiibacterium</taxon>
    </lineage>
</organism>
<name>A0AAE3SHF4_9BACT</name>
<evidence type="ECO:0000313" key="2">
    <source>
        <dbReference type="Proteomes" id="UP001209229"/>
    </source>
</evidence>
<dbReference type="EMBL" id="JAPDPJ010000101">
    <property type="protein sequence ID" value="MCW3789346.1"/>
    <property type="molecule type" value="Genomic_DNA"/>
</dbReference>
<evidence type="ECO:0000313" key="1">
    <source>
        <dbReference type="EMBL" id="MCW3789346.1"/>
    </source>
</evidence>
<dbReference type="AlphaFoldDB" id="A0AAE3SHF4"/>